<dbReference type="Proteomes" id="UP001629235">
    <property type="component" value="Unassembled WGS sequence"/>
</dbReference>
<evidence type="ECO:0000313" key="1">
    <source>
        <dbReference type="EMBL" id="MFM0109387.1"/>
    </source>
</evidence>
<sequence>MRSSLWAHGLVEAVERESGAWQSLGDRELNDAAQQQDSVSRKRTSMAFKIKAADQKRIDAAFGELTAQRSTLEESVRVFNEAVAAARAKLELDVDAYNDKVDAARGMLDDVHRELEDEFDDRSASWQNGDKGIATKEWIDSISALAEELTEAALDVFPESLEFEDVIGDDPAEGYNELDKEAPGAE</sequence>
<name>A0ACC7NPL2_9BURK</name>
<evidence type="ECO:0000313" key="2">
    <source>
        <dbReference type="Proteomes" id="UP001629235"/>
    </source>
</evidence>
<dbReference type="EMBL" id="JAQQDW010000215">
    <property type="protein sequence ID" value="MFM0109387.1"/>
    <property type="molecule type" value="Genomic_DNA"/>
</dbReference>
<protein>
    <submittedName>
        <fullName evidence="1">Uncharacterized protein</fullName>
    </submittedName>
</protein>
<keyword evidence="2" id="KW-1185">Reference proteome</keyword>
<gene>
    <name evidence="1" type="ORF">PQR01_40045</name>
</gene>
<comment type="caution">
    <text evidence="1">The sequence shown here is derived from an EMBL/GenBank/DDBJ whole genome shotgun (WGS) entry which is preliminary data.</text>
</comment>
<accession>A0ACC7NPL2</accession>
<organism evidence="1 2">
    <name type="scientific">Paraburkholderia rhynchosiae</name>
    <dbReference type="NCBI Taxonomy" id="487049"/>
    <lineage>
        <taxon>Bacteria</taxon>
        <taxon>Pseudomonadati</taxon>
        <taxon>Pseudomonadota</taxon>
        <taxon>Betaproteobacteria</taxon>
        <taxon>Burkholderiales</taxon>
        <taxon>Burkholderiaceae</taxon>
        <taxon>Paraburkholderia</taxon>
    </lineage>
</organism>
<proteinExistence type="predicted"/>
<reference evidence="1 2" key="1">
    <citation type="journal article" date="2024" name="Chem. Sci.">
        <title>Discovery of megapolipeptins by genome mining of a Burkholderiales bacteria collection.</title>
        <authorList>
            <person name="Paulo B.S."/>
            <person name="Recchia M.J.J."/>
            <person name="Lee S."/>
            <person name="Fergusson C.H."/>
            <person name="Romanowski S.B."/>
            <person name="Hernandez A."/>
            <person name="Krull N."/>
            <person name="Liu D.Y."/>
            <person name="Cavanagh H."/>
            <person name="Bos A."/>
            <person name="Gray C.A."/>
            <person name="Murphy B.T."/>
            <person name="Linington R.G."/>
            <person name="Eustaquio A.S."/>
        </authorList>
    </citation>
    <scope>NUCLEOTIDE SEQUENCE [LARGE SCALE GENOMIC DNA]</scope>
    <source>
        <strain evidence="1 2">RL18-126-BIB-B</strain>
    </source>
</reference>